<keyword evidence="3" id="KW-1185">Reference proteome</keyword>
<dbReference type="AlphaFoldDB" id="A0A9P7DBW8"/>
<dbReference type="Pfam" id="PF12937">
    <property type="entry name" value="F-box-like"/>
    <property type="match status" value="1"/>
</dbReference>
<sequence length="463" mass="54052">MSDLTTSFSRVSVPNTYLPTTDSNSESISTILTERQQQLDVVSCEISGLETVMDDIKNLRQQLVERKEKINQSMTFHKGLRSALWCLPTEVLCQIFHHCLREDKDLLPISNLTPMLLTRICRPWREVAVDMPSLWCRFHVEFNVTTVRQQDFVFHRNDDDDYYYYRRLEKGSDVEVDHRAWQQAVFHYNLWLKRSRGRPLSIALMRYDSTVLLGNLLQPYMDQISFLSIYFSRRFGAGKPQLLLKDMPALRELVILVDDRHIPPMEEYISQLPSTIHILDVMDLPFDIRHLSSLDPAWTHLTQVKISFFDQYAFLHLLRLCPNLSSLTVEIQYDIFSRLREETDVDRQQALEPFTHTNLQTLCLGYADEGALLARLFNALSLPSLRVFHACACNTRKIRQWPHKRMIDLIARSNCPLERLSFCGFTGMNVRRAKYVALIPSLDVVENVVCQWPWNSTETNDNC</sequence>
<feature type="domain" description="F-box" evidence="1">
    <location>
        <begin position="85"/>
        <end position="139"/>
    </location>
</feature>
<dbReference type="InterPro" id="IPR001810">
    <property type="entry name" value="F-box_dom"/>
</dbReference>
<proteinExistence type="predicted"/>
<evidence type="ECO:0000259" key="1">
    <source>
        <dbReference type="Pfam" id="PF12937"/>
    </source>
</evidence>
<reference evidence="2" key="1">
    <citation type="journal article" date="2020" name="New Phytol.">
        <title>Comparative genomics reveals dynamic genome evolution in host specialist ectomycorrhizal fungi.</title>
        <authorList>
            <person name="Lofgren L.A."/>
            <person name="Nguyen N.H."/>
            <person name="Vilgalys R."/>
            <person name="Ruytinx J."/>
            <person name="Liao H.L."/>
            <person name="Branco S."/>
            <person name="Kuo A."/>
            <person name="LaButti K."/>
            <person name="Lipzen A."/>
            <person name="Andreopoulos W."/>
            <person name="Pangilinan J."/>
            <person name="Riley R."/>
            <person name="Hundley H."/>
            <person name="Na H."/>
            <person name="Barry K."/>
            <person name="Grigoriev I.V."/>
            <person name="Stajich J.E."/>
            <person name="Kennedy P.G."/>
        </authorList>
    </citation>
    <scope>NUCLEOTIDE SEQUENCE</scope>
    <source>
        <strain evidence="2">S12</strain>
    </source>
</reference>
<organism evidence="2 3">
    <name type="scientific">Suillus plorans</name>
    <dbReference type="NCBI Taxonomy" id="116603"/>
    <lineage>
        <taxon>Eukaryota</taxon>
        <taxon>Fungi</taxon>
        <taxon>Dikarya</taxon>
        <taxon>Basidiomycota</taxon>
        <taxon>Agaricomycotina</taxon>
        <taxon>Agaricomycetes</taxon>
        <taxon>Agaricomycetidae</taxon>
        <taxon>Boletales</taxon>
        <taxon>Suillineae</taxon>
        <taxon>Suillaceae</taxon>
        <taxon>Suillus</taxon>
    </lineage>
</organism>
<dbReference type="EMBL" id="JABBWE010000091">
    <property type="protein sequence ID" value="KAG1786560.1"/>
    <property type="molecule type" value="Genomic_DNA"/>
</dbReference>
<name>A0A9P7DBW8_9AGAM</name>
<protein>
    <recommendedName>
        <fullName evidence="1">F-box domain-containing protein</fullName>
    </recommendedName>
</protein>
<dbReference type="OrthoDB" id="3253362at2759"/>
<evidence type="ECO:0000313" key="2">
    <source>
        <dbReference type="EMBL" id="KAG1786560.1"/>
    </source>
</evidence>
<gene>
    <name evidence="2" type="ORF">HD556DRAFT_1414881</name>
</gene>
<dbReference type="RefSeq" id="XP_041153995.1">
    <property type="nucleotide sequence ID" value="XM_041304296.1"/>
</dbReference>
<evidence type="ECO:0000313" key="3">
    <source>
        <dbReference type="Proteomes" id="UP000719766"/>
    </source>
</evidence>
<accession>A0A9P7DBW8</accession>
<comment type="caution">
    <text evidence="2">The sequence shown here is derived from an EMBL/GenBank/DDBJ whole genome shotgun (WGS) entry which is preliminary data.</text>
</comment>
<dbReference type="GeneID" id="64598060"/>
<dbReference type="Proteomes" id="UP000719766">
    <property type="component" value="Unassembled WGS sequence"/>
</dbReference>